<dbReference type="InterPro" id="IPR006054">
    <property type="entry name" value="DnaQ"/>
</dbReference>
<dbReference type="Pfam" id="PF00929">
    <property type="entry name" value="RNase_T"/>
    <property type="match status" value="1"/>
</dbReference>
<evidence type="ECO:0000256" key="2">
    <source>
        <dbReference type="ARBA" id="ARBA00026073"/>
    </source>
</evidence>
<reference evidence="4 5" key="1">
    <citation type="submission" date="2018-08" db="EMBL/GenBank/DDBJ databases">
        <title>Pallidiluteibacterium maritimus gen. nov., sp. nov., isolated from coastal sediment.</title>
        <authorList>
            <person name="Zhou L.Y."/>
        </authorList>
    </citation>
    <scope>NUCLEOTIDE SEQUENCE [LARGE SCALE GENOMIC DNA]</scope>
    <source>
        <strain evidence="4 5">XSD2</strain>
    </source>
</reference>
<organism evidence="4 5">
    <name type="scientific">Maribellus luteus</name>
    <dbReference type="NCBI Taxonomy" id="2305463"/>
    <lineage>
        <taxon>Bacteria</taxon>
        <taxon>Pseudomonadati</taxon>
        <taxon>Bacteroidota</taxon>
        <taxon>Bacteroidia</taxon>
        <taxon>Marinilabiliales</taxon>
        <taxon>Prolixibacteraceae</taxon>
        <taxon>Maribellus</taxon>
    </lineage>
</organism>
<dbReference type="GO" id="GO:0005829">
    <property type="term" value="C:cytosol"/>
    <property type="evidence" value="ECO:0007669"/>
    <property type="project" value="TreeGrafter"/>
</dbReference>
<dbReference type="Proteomes" id="UP000265926">
    <property type="component" value="Unassembled WGS sequence"/>
</dbReference>
<accession>A0A399T6W8</accession>
<dbReference type="InterPro" id="IPR013520">
    <property type="entry name" value="Ribonucl_H"/>
</dbReference>
<proteinExistence type="predicted"/>
<keyword evidence="4" id="KW-0540">Nuclease</keyword>
<dbReference type="FunFam" id="3.30.420.10:FF:000045">
    <property type="entry name" value="3'-5' exonuclease DinG"/>
    <property type="match status" value="1"/>
</dbReference>
<sequence>MFSIIDIETTGHSYRYGKITEIAIIQHNGQRVTDSFSTLINPEMDIPYFITDLTGIDNEMVRNAPKFYEVAKKIVQMTSGRTFVAHNVSFDYNFIREEFARLGYDYKSKTLCTVKLSRKLLPGHRSYSLGKLCSDLNIAIEGRHRAAGDAFATAKLFEILLDKHQQSEDKNTVQNYRLF</sequence>
<dbReference type="AlphaFoldDB" id="A0A399T6W8"/>
<dbReference type="GO" id="GO:0003887">
    <property type="term" value="F:DNA-directed DNA polymerase activity"/>
    <property type="evidence" value="ECO:0007669"/>
    <property type="project" value="InterPro"/>
</dbReference>
<dbReference type="EMBL" id="QWGR01000001">
    <property type="protein sequence ID" value="RIJ50562.1"/>
    <property type="molecule type" value="Genomic_DNA"/>
</dbReference>
<dbReference type="InterPro" id="IPR036397">
    <property type="entry name" value="RNaseH_sf"/>
</dbReference>
<dbReference type="NCBIfam" id="TIGR00573">
    <property type="entry name" value="dnaq"/>
    <property type="match status" value="1"/>
</dbReference>
<comment type="subunit">
    <text evidence="2">DNA polymerase III contains a core (composed of alpha, epsilon and theta chains) that associates with a tau subunit. This core dimerizes to form the POLIII' complex. PolIII' associates with the gamma complex (composed of gamma, delta, delta', psi and chi chains) and with the beta chain to form the complete DNA polymerase III complex.</text>
</comment>
<dbReference type="Gene3D" id="3.30.420.10">
    <property type="entry name" value="Ribonuclease H-like superfamily/Ribonuclease H"/>
    <property type="match status" value="1"/>
</dbReference>
<dbReference type="PANTHER" id="PTHR30231">
    <property type="entry name" value="DNA POLYMERASE III SUBUNIT EPSILON"/>
    <property type="match status" value="1"/>
</dbReference>
<protein>
    <submittedName>
        <fullName evidence="4">3'-5' exonuclease</fullName>
    </submittedName>
</protein>
<feature type="domain" description="Exonuclease" evidence="3">
    <location>
        <begin position="1"/>
        <end position="166"/>
    </location>
</feature>
<dbReference type="RefSeq" id="WP_119436032.1">
    <property type="nucleotide sequence ID" value="NZ_QWGR01000001.1"/>
</dbReference>
<dbReference type="InterPro" id="IPR012337">
    <property type="entry name" value="RNaseH-like_sf"/>
</dbReference>
<gene>
    <name evidence="4" type="ORF">D1614_01090</name>
</gene>
<dbReference type="GO" id="GO:0008408">
    <property type="term" value="F:3'-5' exonuclease activity"/>
    <property type="evidence" value="ECO:0007669"/>
    <property type="project" value="TreeGrafter"/>
</dbReference>
<dbReference type="OrthoDB" id="9803913at2"/>
<comment type="caution">
    <text evidence="4">The sequence shown here is derived from an EMBL/GenBank/DDBJ whole genome shotgun (WGS) entry which is preliminary data.</text>
</comment>
<evidence type="ECO:0000256" key="1">
    <source>
        <dbReference type="ARBA" id="ARBA00025483"/>
    </source>
</evidence>
<dbReference type="GO" id="GO:0003677">
    <property type="term" value="F:DNA binding"/>
    <property type="evidence" value="ECO:0007669"/>
    <property type="project" value="InterPro"/>
</dbReference>
<keyword evidence="4" id="KW-0378">Hydrolase</keyword>
<dbReference type="PANTHER" id="PTHR30231:SF41">
    <property type="entry name" value="DNA POLYMERASE III SUBUNIT EPSILON"/>
    <property type="match status" value="1"/>
</dbReference>
<dbReference type="CDD" id="cd06127">
    <property type="entry name" value="DEDDh"/>
    <property type="match status" value="1"/>
</dbReference>
<evidence type="ECO:0000259" key="3">
    <source>
        <dbReference type="SMART" id="SM00479"/>
    </source>
</evidence>
<evidence type="ECO:0000313" key="4">
    <source>
        <dbReference type="EMBL" id="RIJ50562.1"/>
    </source>
</evidence>
<dbReference type="SMART" id="SM00479">
    <property type="entry name" value="EXOIII"/>
    <property type="match status" value="1"/>
</dbReference>
<dbReference type="GO" id="GO:0045004">
    <property type="term" value="P:DNA replication proofreading"/>
    <property type="evidence" value="ECO:0007669"/>
    <property type="project" value="TreeGrafter"/>
</dbReference>
<name>A0A399T6W8_9BACT</name>
<dbReference type="SUPFAM" id="SSF53098">
    <property type="entry name" value="Ribonuclease H-like"/>
    <property type="match status" value="1"/>
</dbReference>
<comment type="function">
    <text evidence="1">DNA polymerase III is a complex, multichain enzyme responsible for most of the replicative synthesis in bacteria. The epsilon subunit contain the editing function and is a proofreading 3'-5' exonuclease.</text>
</comment>
<evidence type="ECO:0000313" key="5">
    <source>
        <dbReference type="Proteomes" id="UP000265926"/>
    </source>
</evidence>
<keyword evidence="5" id="KW-1185">Reference proteome</keyword>
<keyword evidence="4" id="KW-0269">Exonuclease</keyword>